<name>A0ABP7DT34_9SPHN</name>
<evidence type="ECO:0000313" key="2">
    <source>
        <dbReference type="Proteomes" id="UP001500523"/>
    </source>
</evidence>
<dbReference type="EMBL" id="BAABBF010000003">
    <property type="protein sequence ID" value="GAA3708518.1"/>
    <property type="molecule type" value="Genomic_DNA"/>
</dbReference>
<reference evidence="2" key="1">
    <citation type="journal article" date="2019" name="Int. J. Syst. Evol. Microbiol.">
        <title>The Global Catalogue of Microorganisms (GCM) 10K type strain sequencing project: providing services to taxonomists for standard genome sequencing and annotation.</title>
        <authorList>
            <consortium name="The Broad Institute Genomics Platform"/>
            <consortium name="The Broad Institute Genome Sequencing Center for Infectious Disease"/>
            <person name="Wu L."/>
            <person name="Ma J."/>
        </authorList>
    </citation>
    <scope>NUCLEOTIDE SEQUENCE [LARGE SCALE GENOMIC DNA]</scope>
    <source>
        <strain evidence="2">JCM 17498</strain>
    </source>
</reference>
<dbReference type="RefSeq" id="WP_344692953.1">
    <property type="nucleotide sequence ID" value="NZ_BAABBF010000003.1"/>
</dbReference>
<dbReference type="Proteomes" id="UP001500523">
    <property type="component" value="Unassembled WGS sequence"/>
</dbReference>
<accession>A0ABP7DT34</accession>
<evidence type="ECO:0000313" key="1">
    <source>
        <dbReference type="EMBL" id="GAA3708518.1"/>
    </source>
</evidence>
<comment type="caution">
    <text evidence="1">The sequence shown here is derived from an EMBL/GenBank/DDBJ whole genome shotgun (WGS) entry which is preliminary data.</text>
</comment>
<protein>
    <submittedName>
        <fullName evidence="1">Uncharacterized protein</fullName>
    </submittedName>
</protein>
<gene>
    <name evidence="1" type="ORF">GCM10022268_17310</name>
</gene>
<organism evidence="1 2">
    <name type="scientific">Sphingomonas cynarae</name>
    <dbReference type="NCBI Taxonomy" id="930197"/>
    <lineage>
        <taxon>Bacteria</taxon>
        <taxon>Pseudomonadati</taxon>
        <taxon>Pseudomonadota</taxon>
        <taxon>Alphaproteobacteria</taxon>
        <taxon>Sphingomonadales</taxon>
        <taxon>Sphingomonadaceae</taxon>
        <taxon>Sphingomonas</taxon>
    </lineage>
</organism>
<keyword evidence="2" id="KW-1185">Reference proteome</keyword>
<proteinExistence type="predicted"/>
<sequence>MSDTPVMKKAKILREFNDAGTEQRYFAGKEHEFAEGVFENYRVAGLVEEVPTAAPVDGDAGKAGRTKPA</sequence>